<keyword evidence="5" id="KW-0808">Transferase</keyword>
<dbReference type="SUPFAM" id="SSF57850">
    <property type="entry name" value="RING/U-box"/>
    <property type="match status" value="1"/>
</dbReference>
<feature type="transmembrane region" description="Helical" evidence="16">
    <location>
        <begin position="48"/>
        <end position="70"/>
    </location>
</feature>
<dbReference type="EMBL" id="JBDFQZ010000002">
    <property type="protein sequence ID" value="KAK9749000.1"/>
    <property type="molecule type" value="Genomic_DNA"/>
</dbReference>
<evidence type="ECO:0000256" key="12">
    <source>
        <dbReference type="ARBA" id="ARBA00023136"/>
    </source>
</evidence>
<feature type="compositionally biased region" description="Low complexity" evidence="15">
    <location>
        <begin position="303"/>
        <end position="347"/>
    </location>
</feature>
<comment type="catalytic activity">
    <reaction evidence="1">
        <text>S-ubiquitinyl-[E2 ubiquitin-conjugating enzyme]-L-cysteine + [acceptor protein]-L-lysine = [E2 ubiquitin-conjugating enzyme]-L-cysteine + N(6)-ubiquitinyl-[acceptor protein]-L-lysine.</text>
        <dbReference type="EC" id="2.3.2.27"/>
    </reaction>
</comment>
<dbReference type="FunFam" id="3.30.40.10:FF:000187">
    <property type="entry name" value="E3 ubiquitin-protein ligase ATL6"/>
    <property type="match status" value="1"/>
</dbReference>
<evidence type="ECO:0000256" key="3">
    <source>
        <dbReference type="ARBA" id="ARBA00004906"/>
    </source>
</evidence>
<accession>A0AAW1MLS8</accession>
<evidence type="ECO:0000256" key="17">
    <source>
        <dbReference type="SAM" id="SignalP"/>
    </source>
</evidence>
<dbReference type="CDD" id="cd16461">
    <property type="entry name" value="RING-H2_EL5-like"/>
    <property type="match status" value="1"/>
</dbReference>
<keyword evidence="10" id="KW-0862">Zinc</keyword>
<evidence type="ECO:0000256" key="6">
    <source>
        <dbReference type="ARBA" id="ARBA00022692"/>
    </source>
</evidence>
<feature type="region of interest" description="Disordered" evidence="15">
    <location>
        <begin position="296"/>
        <end position="349"/>
    </location>
</feature>
<keyword evidence="12 16" id="KW-0472">Membrane</keyword>
<evidence type="ECO:0000256" key="15">
    <source>
        <dbReference type="SAM" id="MobiDB-lite"/>
    </source>
</evidence>
<evidence type="ECO:0000256" key="2">
    <source>
        <dbReference type="ARBA" id="ARBA00004167"/>
    </source>
</evidence>
<keyword evidence="17" id="KW-0732">Signal</keyword>
<dbReference type="GO" id="GO:0061630">
    <property type="term" value="F:ubiquitin protein ligase activity"/>
    <property type="evidence" value="ECO:0007669"/>
    <property type="project" value="UniProtKB-EC"/>
</dbReference>
<feature type="signal peptide" evidence="17">
    <location>
        <begin position="1"/>
        <end position="24"/>
    </location>
</feature>
<comment type="pathway">
    <text evidence="3">Protein modification; protein ubiquitination.</text>
</comment>
<evidence type="ECO:0000256" key="16">
    <source>
        <dbReference type="SAM" id="Phobius"/>
    </source>
</evidence>
<dbReference type="InterPro" id="IPR001841">
    <property type="entry name" value="Znf_RING"/>
</dbReference>
<proteinExistence type="inferred from homology"/>
<dbReference type="PROSITE" id="PS50089">
    <property type="entry name" value="ZF_RING_2"/>
    <property type="match status" value="1"/>
</dbReference>
<comment type="caution">
    <text evidence="19">The sequence shown here is derived from an EMBL/GenBank/DDBJ whole genome shotgun (WGS) entry which is preliminary data.</text>
</comment>
<dbReference type="EC" id="2.3.2.27" evidence="4"/>
<dbReference type="Gene3D" id="3.30.40.10">
    <property type="entry name" value="Zinc/RING finger domain, C3HC4 (zinc finger)"/>
    <property type="match status" value="1"/>
</dbReference>
<name>A0AAW1MLS8_SAPOF</name>
<evidence type="ECO:0000256" key="9">
    <source>
        <dbReference type="ARBA" id="ARBA00022786"/>
    </source>
</evidence>
<dbReference type="Pfam" id="PF13639">
    <property type="entry name" value="zf-RING_2"/>
    <property type="match status" value="1"/>
</dbReference>
<comment type="similarity">
    <text evidence="13">Belongs to the RING-type zinc finger family. ATL subfamily.</text>
</comment>
<evidence type="ECO:0000256" key="1">
    <source>
        <dbReference type="ARBA" id="ARBA00000900"/>
    </source>
</evidence>
<dbReference type="PANTHER" id="PTHR14155">
    <property type="entry name" value="RING FINGER DOMAIN-CONTAINING"/>
    <property type="match status" value="1"/>
</dbReference>
<keyword evidence="9" id="KW-0833">Ubl conjugation pathway</keyword>
<evidence type="ECO:0000256" key="11">
    <source>
        <dbReference type="ARBA" id="ARBA00022989"/>
    </source>
</evidence>
<keyword evidence="20" id="KW-1185">Reference proteome</keyword>
<evidence type="ECO:0000256" key="8">
    <source>
        <dbReference type="ARBA" id="ARBA00022771"/>
    </source>
</evidence>
<dbReference type="GO" id="GO:0016020">
    <property type="term" value="C:membrane"/>
    <property type="evidence" value="ECO:0007669"/>
    <property type="project" value="UniProtKB-SubCell"/>
</dbReference>
<keyword evidence="8 14" id="KW-0863">Zinc-finger</keyword>
<dbReference type="InterPro" id="IPR013083">
    <property type="entry name" value="Znf_RING/FYVE/PHD"/>
</dbReference>
<dbReference type="AlphaFoldDB" id="A0AAW1MLS8"/>
<keyword evidence="11 16" id="KW-1133">Transmembrane helix</keyword>
<keyword evidence="7" id="KW-0479">Metal-binding</keyword>
<organism evidence="19 20">
    <name type="scientific">Saponaria officinalis</name>
    <name type="common">Common soapwort</name>
    <name type="synonym">Lychnis saponaria</name>
    <dbReference type="NCBI Taxonomy" id="3572"/>
    <lineage>
        <taxon>Eukaryota</taxon>
        <taxon>Viridiplantae</taxon>
        <taxon>Streptophyta</taxon>
        <taxon>Embryophyta</taxon>
        <taxon>Tracheophyta</taxon>
        <taxon>Spermatophyta</taxon>
        <taxon>Magnoliopsida</taxon>
        <taxon>eudicotyledons</taxon>
        <taxon>Gunneridae</taxon>
        <taxon>Pentapetalae</taxon>
        <taxon>Caryophyllales</taxon>
        <taxon>Caryophyllaceae</taxon>
        <taxon>Caryophylleae</taxon>
        <taxon>Saponaria</taxon>
    </lineage>
</organism>
<protein>
    <recommendedName>
        <fullName evidence="4">RING-type E3 ubiquitin transferase</fullName>
        <ecNumber evidence="4">2.3.2.27</ecNumber>
    </recommendedName>
</protein>
<evidence type="ECO:0000256" key="14">
    <source>
        <dbReference type="PROSITE-ProRule" id="PRU00175"/>
    </source>
</evidence>
<keyword evidence="6 16" id="KW-0812">Transmembrane</keyword>
<feature type="region of interest" description="Disordered" evidence="15">
    <location>
        <begin position="190"/>
        <end position="209"/>
    </location>
</feature>
<evidence type="ECO:0000256" key="10">
    <source>
        <dbReference type="ARBA" id="ARBA00022833"/>
    </source>
</evidence>
<evidence type="ECO:0000256" key="7">
    <source>
        <dbReference type="ARBA" id="ARBA00022723"/>
    </source>
</evidence>
<comment type="subcellular location">
    <subcellularLocation>
        <location evidence="2">Membrane</location>
        <topology evidence="2">Single-pass membrane protein</topology>
    </subcellularLocation>
</comment>
<dbReference type="SMART" id="SM00184">
    <property type="entry name" value="RING"/>
    <property type="match status" value="1"/>
</dbReference>
<reference evidence="19" key="1">
    <citation type="submission" date="2024-03" db="EMBL/GenBank/DDBJ databases">
        <title>WGS assembly of Saponaria officinalis var. Norfolk2.</title>
        <authorList>
            <person name="Jenkins J."/>
            <person name="Shu S."/>
            <person name="Grimwood J."/>
            <person name="Barry K."/>
            <person name="Goodstein D."/>
            <person name="Schmutz J."/>
            <person name="Leebens-Mack J."/>
            <person name="Osbourn A."/>
        </authorList>
    </citation>
    <scope>NUCLEOTIDE SEQUENCE [LARGE SCALE GENOMIC DNA]</scope>
    <source>
        <strain evidence="19">JIC</strain>
    </source>
</reference>
<feature type="chain" id="PRO_5043553479" description="RING-type E3 ubiquitin transferase" evidence="17">
    <location>
        <begin position="25"/>
        <end position="395"/>
    </location>
</feature>
<evidence type="ECO:0000256" key="4">
    <source>
        <dbReference type="ARBA" id="ARBA00012483"/>
    </source>
</evidence>
<dbReference type="GO" id="GO:0008270">
    <property type="term" value="F:zinc ion binding"/>
    <property type="evidence" value="ECO:0007669"/>
    <property type="project" value="UniProtKB-KW"/>
</dbReference>
<gene>
    <name evidence="19" type="ORF">RND81_02G095800</name>
</gene>
<dbReference type="Proteomes" id="UP001443914">
    <property type="component" value="Unassembled WGS sequence"/>
</dbReference>
<feature type="domain" description="RING-type" evidence="18">
    <location>
        <begin position="129"/>
        <end position="171"/>
    </location>
</feature>
<evidence type="ECO:0000256" key="5">
    <source>
        <dbReference type="ARBA" id="ARBA00022679"/>
    </source>
</evidence>
<evidence type="ECO:0000313" key="20">
    <source>
        <dbReference type="Proteomes" id="UP001443914"/>
    </source>
</evidence>
<sequence length="395" mass="43813">MFVHSHPTHGIVLGLSLLTKLATAQQPSPPSPNSSLPPPPPPYSFSPPMATAVIVLIIIFFSIGFLSVYLRHLLLCLGLRLGSDPGGNQGWTRDRRQSRGLDPTKVDTFPTFLFSDVKTHRIGKSSLECAICLNEFTEIELLRMLPSCCHVFHPQCIGPWLTSHVTCPVCRANLEFHSSRRSFDYLVNQLDQSSDEDESNPSGNPDVIIPLGASPEIKSPVLQEIKSLDGLTRKLPRSHSTGHSVVEDCERYTLRLPEEVRNKLVNVNLSGLPAAIVSPRVGYRARSVGCTKNDGIKPDHWRFSVSPPFISRSSSTKSTKSYAENNTGNNNDNNNNSNNSSGGIINGPKNLFKSIKSPFNRVTRSDDIGERSTNRLWDNRTNQDLELEAQWHQNQ</sequence>
<dbReference type="PANTHER" id="PTHR14155:SF263">
    <property type="entry name" value="E3 UBIQUITIN-PROTEIN LIGASE ATL6"/>
    <property type="match status" value="1"/>
</dbReference>
<evidence type="ECO:0000256" key="13">
    <source>
        <dbReference type="ARBA" id="ARBA00024209"/>
    </source>
</evidence>
<evidence type="ECO:0000313" key="19">
    <source>
        <dbReference type="EMBL" id="KAK9749000.1"/>
    </source>
</evidence>
<dbReference type="InterPro" id="IPR053238">
    <property type="entry name" value="RING-H2_zinc_finger"/>
</dbReference>
<evidence type="ECO:0000259" key="18">
    <source>
        <dbReference type="PROSITE" id="PS50089"/>
    </source>
</evidence>